<organism evidence="3 4">
    <name type="scientific">Flavobacterium humi</name>
    <dbReference type="NCBI Taxonomy" id="2562683"/>
    <lineage>
        <taxon>Bacteria</taxon>
        <taxon>Pseudomonadati</taxon>
        <taxon>Bacteroidota</taxon>
        <taxon>Flavobacteriia</taxon>
        <taxon>Flavobacteriales</taxon>
        <taxon>Flavobacteriaceae</taxon>
        <taxon>Flavobacterium</taxon>
    </lineage>
</organism>
<keyword evidence="4" id="KW-1185">Reference proteome</keyword>
<keyword evidence="1" id="KW-0732">Signal</keyword>
<name>A0A4Z0L5T8_9FLAO</name>
<reference evidence="3 4" key="1">
    <citation type="submission" date="2019-04" db="EMBL/GenBank/DDBJ databases">
        <title>Flavobacterium sp. strain DS2-A Genome sequencing and assembly.</title>
        <authorList>
            <person name="Kim I."/>
        </authorList>
    </citation>
    <scope>NUCLEOTIDE SEQUENCE [LARGE SCALE GENOMIC DNA]</scope>
    <source>
        <strain evidence="3 4">DS2-A</strain>
    </source>
</reference>
<evidence type="ECO:0000256" key="1">
    <source>
        <dbReference type="SAM" id="SignalP"/>
    </source>
</evidence>
<accession>A0A4Z0L5T8</accession>
<dbReference type="InterPro" id="IPR011256">
    <property type="entry name" value="Reg_factor_effector_dom_sf"/>
</dbReference>
<feature type="domain" description="GyrI-like small molecule binding" evidence="2">
    <location>
        <begin position="166"/>
        <end position="312"/>
    </location>
</feature>
<evidence type="ECO:0000259" key="2">
    <source>
        <dbReference type="Pfam" id="PF06445"/>
    </source>
</evidence>
<dbReference type="EMBL" id="SRLH01000004">
    <property type="protein sequence ID" value="TGD57886.1"/>
    <property type="molecule type" value="Genomic_DNA"/>
</dbReference>
<gene>
    <name evidence="3" type="ORF">E4635_07700</name>
</gene>
<feature type="chain" id="PRO_5021493554" evidence="1">
    <location>
        <begin position="23"/>
        <end position="342"/>
    </location>
</feature>
<evidence type="ECO:0000313" key="3">
    <source>
        <dbReference type="EMBL" id="TGD57886.1"/>
    </source>
</evidence>
<evidence type="ECO:0000313" key="4">
    <source>
        <dbReference type="Proteomes" id="UP000297407"/>
    </source>
</evidence>
<dbReference type="SUPFAM" id="SSF55136">
    <property type="entry name" value="Probable bacterial effector-binding domain"/>
    <property type="match status" value="1"/>
</dbReference>
<dbReference type="Proteomes" id="UP000297407">
    <property type="component" value="Unassembled WGS sequence"/>
</dbReference>
<proteinExistence type="predicted"/>
<dbReference type="Pfam" id="PF06445">
    <property type="entry name" value="GyrI-like"/>
    <property type="match status" value="1"/>
</dbReference>
<dbReference type="Gene3D" id="3.20.80.10">
    <property type="entry name" value="Regulatory factor, effector binding domain"/>
    <property type="match status" value="1"/>
</dbReference>
<comment type="caution">
    <text evidence="3">The sequence shown here is derived from an EMBL/GenBank/DDBJ whole genome shotgun (WGS) entry which is preliminary data.</text>
</comment>
<feature type="signal peptide" evidence="1">
    <location>
        <begin position="1"/>
        <end position="22"/>
    </location>
</feature>
<dbReference type="RefSeq" id="WP_135526058.1">
    <property type="nucleotide sequence ID" value="NZ_SRLH01000004.1"/>
</dbReference>
<dbReference type="OrthoDB" id="9807923at2"/>
<dbReference type="InterPro" id="IPR029442">
    <property type="entry name" value="GyrI-like"/>
</dbReference>
<sequence length="342" mass="38539">MRIAKYLFLLLLLICGTVSVFVATKDGKYTVEKTKIIDVPKDIAFKYTADLKNWDSINPWKNEATKINHTENIDGEKILQNISINNIDNEMVLTFKDTLGKKTAVTWTKEGTLDFKDKFLNIINRGTHHNFDKMFELGLSNLNAALTSEVNSFSVKDIAFVDRDTVFYIQRPLSCKVDELPAKIKKMLPKLNQLLKNTNTPSNGAPFIIYHSRDTLNNTITFSVAIPTKQKVFTTPESDIFNGQTNPFQAVKATLIGNYSHKKEALSKIFAFMEKNKLEQSPIHKEIEIIPVNSLNSHSAAKWTTEIFIPVRPKKPVVKAKPVGKDSLKVATATPLNKPKVS</sequence>
<dbReference type="AlphaFoldDB" id="A0A4Z0L5T8"/>
<protein>
    <submittedName>
        <fullName evidence="3">AraC family transcriptional regulator</fullName>
    </submittedName>
</protein>